<comment type="subunit">
    <text evidence="8">Monomer.</text>
</comment>
<comment type="cofactor">
    <cofactor evidence="3">
        <name>Fe(2+)</name>
        <dbReference type="ChEBI" id="CHEBI:29033"/>
    </cofactor>
</comment>
<dbReference type="Gene3D" id="3.90.230.10">
    <property type="entry name" value="Creatinase/methionine aminopeptidase superfamily"/>
    <property type="match status" value="1"/>
</dbReference>
<organism evidence="11 12">
    <name type="scientific">Palaeococcus pacificus DY20341</name>
    <dbReference type="NCBI Taxonomy" id="1343739"/>
    <lineage>
        <taxon>Archaea</taxon>
        <taxon>Methanobacteriati</taxon>
        <taxon>Methanobacteriota</taxon>
        <taxon>Thermococci</taxon>
        <taxon>Thermococcales</taxon>
        <taxon>Thermococcaceae</taxon>
        <taxon>Palaeococcus</taxon>
    </lineage>
</organism>
<comment type="cofactor">
    <cofactor evidence="8">
        <name>Co(2+)</name>
        <dbReference type="ChEBI" id="CHEBI:48828"/>
    </cofactor>
    <cofactor evidence="8">
        <name>Zn(2+)</name>
        <dbReference type="ChEBI" id="CHEBI:29105"/>
    </cofactor>
    <cofactor evidence="8">
        <name>Mn(2+)</name>
        <dbReference type="ChEBI" id="CHEBI:29035"/>
    </cofactor>
    <cofactor evidence="8">
        <name>Fe(2+)</name>
        <dbReference type="ChEBI" id="CHEBI:29033"/>
    </cofactor>
    <text evidence="8">Binds 2 divalent metal cations per subunit. Has a high-affinity and a low affinity metal-binding site. The true nature of the physiological cofactor is under debate. The enzyme is active with cobalt, zinc, manganese or divalent iron ions. Most likely, methionine aminopeptidases function as mononuclear Fe(2+)-metalloproteases under physiological conditions, and the catalytically relevant metal-binding site has been assigned to the histidine-containing high-affinity site.</text>
</comment>
<dbReference type="InterPro" id="IPR036388">
    <property type="entry name" value="WH-like_DNA-bd_sf"/>
</dbReference>
<dbReference type="GO" id="GO:0070006">
    <property type="term" value="F:metalloaminopeptidase activity"/>
    <property type="evidence" value="ECO:0007669"/>
    <property type="project" value="UniProtKB-UniRule"/>
</dbReference>
<feature type="binding site" evidence="8">
    <location>
        <position position="284"/>
    </location>
    <ligand>
        <name>a divalent metal cation</name>
        <dbReference type="ChEBI" id="CHEBI:60240"/>
        <label>2</label>
        <note>catalytic</note>
    </ligand>
</feature>
<evidence type="ECO:0000313" key="12">
    <source>
        <dbReference type="Proteomes" id="UP000027981"/>
    </source>
</evidence>
<evidence type="ECO:0000256" key="2">
    <source>
        <dbReference type="ARBA" id="ARBA00001936"/>
    </source>
</evidence>
<dbReference type="GO" id="GO:0004239">
    <property type="term" value="F:initiator methionyl aminopeptidase activity"/>
    <property type="evidence" value="ECO:0007669"/>
    <property type="project" value="UniProtKB-UniRule"/>
</dbReference>
<reference evidence="12" key="1">
    <citation type="submission" date="2013-06" db="EMBL/GenBank/DDBJ databases">
        <title>Complete Genome Sequence of Hyperthermophilic Palaeococcus pacificus DY20341T, Isolated from a Deep-Sea Hydrothermal Sediments.</title>
        <authorList>
            <person name="Zeng X."/>
            <person name="Shao Z."/>
        </authorList>
    </citation>
    <scope>NUCLEOTIDE SEQUENCE [LARGE SCALE GENOMIC DNA]</scope>
    <source>
        <strain evidence="12">DY20341</strain>
    </source>
</reference>
<dbReference type="Gene3D" id="1.10.10.10">
    <property type="entry name" value="Winged helix-like DNA-binding domain superfamily/Winged helix DNA-binding domain"/>
    <property type="match status" value="1"/>
</dbReference>
<accession>A0A075LT24</accession>
<feature type="binding site" evidence="8">
    <location>
        <position position="97"/>
    </location>
    <ligand>
        <name>a divalent metal cation</name>
        <dbReference type="ChEBI" id="CHEBI:60240"/>
        <label>1</label>
    </ligand>
</feature>
<dbReference type="InterPro" id="IPR002468">
    <property type="entry name" value="Pept_M24A_MAP2"/>
</dbReference>
<gene>
    <name evidence="8" type="primary">map</name>
    <name evidence="11" type="ORF">PAP_07630</name>
</gene>
<dbReference type="EMBL" id="CP006019">
    <property type="protein sequence ID" value="AIF69915.1"/>
    <property type="molecule type" value="Genomic_DNA"/>
</dbReference>
<dbReference type="GO" id="GO:0005737">
    <property type="term" value="C:cytoplasm"/>
    <property type="evidence" value="ECO:0007669"/>
    <property type="project" value="TreeGrafter"/>
</dbReference>
<evidence type="ECO:0000256" key="1">
    <source>
        <dbReference type="ARBA" id="ARBA00000294"/>
    </source>
</evidence>
<comment type="catalytic activity">
    <reaction evidence="1 8 9">
        <text>Release of N-terminal amino acids, preferentially methionine, from peptides and arylamides.</text>
        <dbReference type="EC" id="3.4.11.18"/>
    </reaction>
</comment>
<dbReference type="Pfam" id="PF00557">
    <property type="entry name" value="Peptidase_M24"/>
    <property type="match status" value="1"/>
</dbReference>
<feature type="domain" description="Peptidase M24" evidence="10">
    <location>
        <begin position="8"/>
        <end position="205"/>
    </location>
</feature>
<dbReference type="GeneID" id="24842629"/>
<comment type="function">
    <text evidence="8 9">Removes the N-terminal methionine from nascent proteins. The N-terminal methionine is often cleaved when the second residue in the primary sequence is small and uncharged (Met-Ala-, Cys, Gly, Pro, Ser, Thr, or Val).</text>
</comment>
<dbReference type="InterPro" id="IPR018349">
    <property type="entry name" value="Pept_M24A_MAP2_BS"/>
</dbReference>
<dbReference type="KEGG" id="ppac:PAP_07630"/>
<evidence type="ECO:0000256" key="5">
    <source>
        <dbReference type="ARBA" id="ARBA00022670"/>
    </source>
</evidence>
<dbReference type="GO" id="GO:0046872">
    <property type="term" value="F:metal ion binding"/>
    <property type="evidence" value="ECO:0007669"/>
    <property type="project" value="UniProtKB-UniRule"/>
</dbReference>
<dbReference type="SUPFAM" id="SSF46785">
    <property type="entry name" value="Winged helix' DNA-binding domain"/>
    <property type="match status" value="1"/>
</dbReference>
<dbReference type="InterPro" id="IPR000994">
    <property type="entry name" value="Pept_M24"/>
</dbReference>
<dbReference type="Proteomes" id="UP000027981">
    <property type="component" value="Chromosome"/>
</dbReference>
<dbReference type="SUPFAM" id="SSF55920">
    <property type="entry name" value="Creatinase/aminopeptidase"/>
    <property type="match status" value="1"/>
</dbReference>
<keyword evidence="6 8" id="KW-0479">Metal-binding</keyword>
<dbReference type="RefSeq" id="WP_048165417.1">
    <property type="nucleotide sequence ID" value="NZ_CP006019.1"/>
</dbReference>
<reference evidence="11 12" key="2">
    <citation type="journal article" date="2015" name="Genome Announc.">
        <title>Complete Genome Sequence of Hyperthermophilic Piezophilic Archaeon Palaeococcus pacificus DY20341T, Isolated from Deep-Sea Hydrothermal Sediments.</title>
        <authorList>
            <person name="Zeng X."/>
            <person name="Jebbar M."/>
            <person name="Shao Z."/>
        </authorList>
    </citation>
    <scope>NUCLEOTIDE SEQUENCE [LARGE SCALE GENOMIC DNA]</scope>
    <source>
        <strain evidence="11 12">DY20341</strain>
    </source>
</reference>
<proteinExistence type="inferred from homology"/>
<sequence length="298" mass="33158">MLTESEREKLIKAGEIARQVKSEVAKLIKPEVPLYDIAEFVEKRIVELGGKPAFPCNLSLNAVAAHYTPYKGDTTVLKEGDYLKVDIGVHVDGYIADTAETFRVGMEEDDLMTAAKEALESAISVARAGVKVSELGKAIEEAIRKYGFNPIVNLSGHKIQRFNLHAGVSIPNIHRPNDNYVLQEGDIFAIEPFATTGAGQVIEVEPTLIYMYIKDRPVRLPQARLILSYIKREFGTLPFAYRWLQGNFTDGQIRIALKQLVRIGAVYAYPILKEIRGGLVSQFEHTIIVEEDGVTVIT</sequence>
<dbReference type="PANTHER" id="PTHR45777:SF2">
    <property type="entry name" value="METHIONINE AMINOPEPTIDASE 2"/>
    <property type="match status" value="1"/>
</dbReference>
<feature type="binding site" evidence="8">
    <location>
        <position position="165"/>
    </location>
    <ligand>
        <name>substrate</name>
    </ligand>
</feature>
<dbReference type="HAMAP" id="MF_01975">
    <property type="entry name" value="MetAP_2_arc"/>
    <property type="match status" value="1"/>
</dbReference>
<evidence type="ECO:0000259" key="10">
    <source>
        <dbReference type="Pfam" id="PF00557"/>
    </source>
</evidence>
<dbReference type="CDD" id="cd01088">
    <property type="entry name" value="MetAP2"/>
    <property type="match status" value="1"/>
</dbReference>
<feature type="binding site" evidence="8">
    <location>
        <position position="66"/>
    </location>
    <ligand>
        <name>substrate</name>
    </ligand>
</feature>
<dbReference type="GO" id="GO:0006508">
    <property type="term" value="P:proteolysis"/>
    <property type="evidence" value="ECO:0007669"/>
    <property type="project" value="UniProtKB-KW"/>
</dbReference>
<dbReference type="InterPro" id="IPR036005">
    <property type="entry name" value="Creatinase/aminopeptidase-like"/>
</dbReference>
<feature type="binding site" evidence="8">
    <location>
        <position position="157"/>
    </location>
    <ligand>
        <name>a divalent metal cation</name>
        <dbReference type="ChEBI" id="CHEBI:60240"/>
        <label>2</label>
        <note>catalytic</note>
    </ligand>
</feature>
<feature type="binding site" evidence="8">
    <location>
        <position position="191"/>
    </location>
    <ligand>
        <name>a divalent metal cation</name>
        <dbReference type="ChEBI" id="CHEBI:60240"/>
        <label>2</label>
        <note>catalytic</note>
    </ligand>
</feature>
<dbReference type="PANTHER" id="PTHR45777">
    <property type="entry name" value="METHIONINE AMINOPEPTIDASE 2"/>
    <property type="match status" value="1"/>
</dbReference>
<keyword evidence="7 8" id="KW-0378">Hydrolase</keyword>
<keyword evidence="4 8" id="KW-0031">Aminopeptidase</keyword>
<dbReference type="AlphaFoldDB" id="A0A075LT24"/>
<dbReference type="InterPro" id="IPR036390">
    <property type="entry name" value="WH_DNA-bd_sf"/>
</dbReference>
<comment type="similarity">
    <text evidence="8">Belongs to the peptidase M24A family. Methionine aminopeptidase archaeal type 2 subfamily.</text>
</comment>
<evidence type="ECO:0000256" key="4">
    <source>
        <dbReference type="ARBA" id="ARBA00022438"/>
    </source>
</evidence>
<evidence type="ECO:0000313" key="11">
    <source>
        <dbReference type="EMBL" id="AIF69915.1"/>
    </source>
</evidence>
<feature type="binding site" evidence="8">
    <location>
        <position position="284"/>
    </location>
    <ligand>
        <name>a divalent metal cation</name>
        <dbReference type="ChEBI" id="CHEBI:60240"/>
        <label>1</label>
    </ligand>
</feature>
<comment type="cofactor">
    <cofactor evidence="2">
        <name>Mn(2+)</name>
        <dbReference type="ChEBI" id="CHEBI:29035"/>
    </cofactor>
</comment>
<keyword evidence="5 8" id="KW-0645">Protease</keyword>
<dbReference type="InterPro" id="IPR050247">
    <property type="entry name" value="Met_Aminopeptidase_Type2"/>
</dbReference>
<dbReference type="PROSITE" id="PS01202">
    <property type="entry name" value="MAP_2"/>
    <property type="match status" value="1"/>
</dbReference>
<feature type="binding site" evidence="8">
    <location>
        <position position="97"/>
    </location>
    <ligand>
        <name>a divalent metal cation</name>
        <dbReference type="ChEBI" id="CHEBI:60240"/>
        <label>2</label>
        <note>catalytic</note>
    </ligand>
</feature>
<dbReference type="HOGENOM" id="CLU_015857_7_0_2"/>
<protein>
    <recommendedName>
        <fullName evidence="8 9">Methionine aminopeptidase</fullName>
        <shortName evidence="8">MAP</shortName>
        <shortName evidence="8">MetAP</shortName>
        <ecNumber evidence="8 9">3.4.11.18</ecNumber>
    </recommendedName>
    <alternativeName>
        <fullName evidence="8">Peptidase M</fullName>
    </alternativeName>
</protein>
<dbReference type="eggNOG" id="arCOG01001">
    <property type="taxonomic scope" value="Archaea"/>
</dbReference>
<dbReference type="PRINTS" id="PR00599">
    <property type="entry name" value="MAPEPTIDASE"/>
</dbReference>
<dbReference type="InterPro" id="IPR001714">
    <property type="entry name" value="Pept_M24_MAP"/>
</dbReference>
<dbReference type="OrthoDB" id="372008at2157"/>
<evidence type="ECO:0000256" key="3">
    <source>
        <dbReference type="ARBA" id="ARBA00001954"/>
    </source>
</evidence>
<dbReference type="InterPro" id="IPR028595">
    <property type="entry name" value="MetAP_archaeal"/>
</dbReference>
<keyword evidence="12" id="KW-1185">Reference proteome</keyword>
<evidence type="ECO:0000256" key="8">
    <source>
        <dbReference type="HAMAP-Rule" id="MF_01975"/>
    </source>
</evidence>
<feature type="binding site" evidence="8">
    <location>
        <position position="86"/>
    </location>
    <ligand>
        <name>a divalent metal cation</name>
        <dbReference type="ChEBI" id="CHEBI:60240"/>
        <label>1</label>
    </ligand>
</feature>
<dbReference type="EC" id="3.4.11.18" evidence="8 9"/>
<dbReference type="STRING" id="1343739.PAP_07630"/>
<name>A0A075LT24_9EURY</name>
<evidence type="ECO:0000256" key="9">
    <source>
        <dbReference type="RuleBase" id="RU003653"/>
    </source>
</evidence>
<dbReference type="NCBIfam" id="TIGR00501">
    <property type="entry name" value="met_pdase_II"/>
    <property type="match status" value="1"/>
</dbReference>
<evidence type="ECO:0000256" key="7">
    <source>
        <dbReference type="ARBA" id="ARBA00022801"/>
    </source>
</evidence>
<evidence type="ECO:0000256" key="6">
    <source>
        <dbReference type="ARBA" id="ARBA00022723"/>
    </source>
</evidence>